<gene>
    <name evidence="2" type="ORF">GQ43DRAFT_370711</name>
</gene>
<proteinExistence type="predicted"/>
<dbReference type="EMBL" id="ML993963">
    <property type="protein sequence ID" value="KAF2201736.1"/>
    <property type="molecule type" value="Genomic_DNA"/>
</dbReference>
<dbReference type="Proteomes" id="UP000799536">
    <property type="component" value="Unassembled WGS sequence"/>
</dbReference>
<evidence type="ECO:0000313" key="3">
    <source>
        <dbReference type="Proteomes" id="UP000799536"/>
    </source>
</evidence>
<accession>A0A9P4JLS0</accession>
<dbReference type="OrthoDB" id="5286775at2759"/>
<reference evidence="2" key="1">
    <citation type="journal article" date="2020" name="Stud. Mycol.">
        <title>101 Dothideomycetes genomes: a test case for predicting lifestyles and emergence of pathogens.</title>
        <authorList>
            <person name="Haridas S."/>
            <person name="Albert R."/>
            <person name="Binder M."/>
            <person name="Bloem J."/>
            <person name="Labutti K."/>
            <person name="Salamov A."/>
            <person name="Andreopoulos B."/>
            <person name="Baker S."/>
            <person name="Barry K."/>
            <person name="Bills G."/>
            <person name="Bluhm B."/>
            <person name="Cannon C."/>
            <person name="Castanera R."/>
            <person name="Culley D."/>
            <person name="Daum C."/>
            <person name="Ezra D."/>
            <person name="Gonzalez J."/>
            <person name="Henrissat B."/>
            <person name="Kuo A."/>
            <person name="Liang C."/>
            <person name="Lipzen A."/>
            <person name="Lutzoni F."/>
            <person name="Magnuson J."/>
            <person name="Mondo S."/>
            <person name="Nolan M."/>
            <person name="Ohm R."/>
            <person name="Pangilinan J."/>
            <person name="Park H.-J."/>
            <person name="Ramirez L."/>
            <person name="Alfaro M."/>
            <person name="Sun H."/>
            <person name="Tritt A."/>
            <person name="Yoshinaga Y."/>
            <person name="Zwiers L.-H."/>
            <person name="Turgeon B."/>
            <person name="Goodwin S."/>
            <person name="Spatafora J."/>
            <person name="Crous P."/>
            <person name="Grigoriev I."/>
        </authorList>
    </citation>
    <scope>NUCLEOTIDE SEQUENCE</scope>
    <source>
        <strain evidence="2">ATCC 74209</strain>
    </source>
</reference>
<feature type="region of interest" description="Disordered" evidence="1">
    <location>
        <begin position="16"/>
        <end position="48"/>
    </location>
</feature>
<dbReference type="AlphaFoldDB" id="A0A9P4JLS0"/>
<evidence type="ECO:0000313" key="2">
    <source>
        <dbReference type="EMBL" id="KAF2201736.1"/>
    </source>
</evidence>
<sequence length="396" mass="45244">MRLFSNITDRFWGYLSPRKTQQRRDKPFKVPPAPLQRVGRPSGPSMSPATRVKAWNLRLPSPPELRHHEIPPSPSSLERPYTDFEGETLIDELVETIENENAFDANEETIVVDEGHYDTKSYDPEPAQQQTDAQADTLRDAGWEEDAIMLFQKLGMRGFEPLFPNSWAFDFVMMPPMMFTDDLKKQYIKAKYNPEYHAQKALQHLLQLGARVRDAVFADVPVRTPESHIHRAINQYNKWALKDGDVHHARNIPLFGVVCGPKDADTSLLQDRILRKLKRLADRWGEALEIRHSIEGSDETDGLNAPGGAEKEYHEEPPVLYGVIASHTIMGFVSYDPLAENPTLRTVAIFDFGREDYDVWNSLAIAIFVLHCRKKMMELSPFLPEYMSPESSDPDA</sequence>
<keyword evidence="3" id="KW-1185">Reference proteome</keyword>
<comment type="caution">
    <text evidence="2">The sequence shown here is derived from an EMBL/GenBank/DDBJ whole genome shotgun (WGS) entry which is preliminary data.</text>
</comment>
<evidence type="ECO:0000256" key="1">
    <source>
        <dbReference type="SAM" id="MobiDB-lite"/>
    </source>
</evidence>
<organism evidence="2 3">
    <name type="scientific">Delitschia confertaspora ATCC 74209</name>
    <dbReference type="NCBI Taxonomy" id="1513339"/>
    <lineage>
        <taxon>Eukaryota</taxon>
        <taxon>Fungi</taxon>
        <taxon>Dikarya</taxon>
        <taxon>Ascomycota</taxon>
        <taxon>Pezizomycotina</taxon>
        <taxon>Dothideomycetes</taxon>
        <taxon>Pleosporomycetidae</taxon>
        <taxon>Pleosporales</taxon>
        <taxon>Delitschiaceae</taxon>
        <taxon>Delitschia</taxon>
    </lineage>
</organism>
<protein>
    <submittedName>
        <fullName evidence="2">Uncharacterized protein</fullName>
    </submittedName>
</protein>
<name>A0A9P4JLS0_9PLEO</name>